<feature type="region of interest" description="Disordered" evidence="1">
    <location>
        <begin position="46"/>
        <end position="82"/>
    </location>
</feature>
<name>A0ABQ7XDE0_BRANA</name>
<evidence type="ECO:0000256" key="1">
    <source>
        <dbReference type="SAM" id="MobiDB-lite"/>
    </source>
</evidence>
<reference evidence="2 3" key="1">
    <citation type="submission" date="2021-05" db="EMBL/GenBank/DDBJ databases">
        <title>Genome Assembly of Synthetic Allotetraploid Brassica napus Reveals Homoeologous Exchanges between Subgenomes.</title>
        <authorList>
            <person name="Davis J.T."/>
        </authorList>
    </citation>
    <scope>NUCLEOTIDE SEQUENCE [LARGE SCALE GENOMIC DNA]</scope>
    <source>
        <strain evidence="3">cv. Da-Ae</strain>
        <tissue evidence="2">Seedling</tissue>
    </source>
</reference>
<comment type="caution">
    <text evidence="2">The sequence shown here is derived from an EMBL/GenBank/DDBJ whole genome shotgun (WGS) entry which is preliminary data.</text>
</comment>
<dbReference type="EMBL" id="JAGKQM010000866">
    <property type="protein sequence ID" value="KAH0853020.1"/>
    <property type="molecule type" value="Genomic_DNA"/>
</dbReference>
<feature type="compositionally biased region" description="Low complexity" evidence="1">
    <location>
        <begin position="58"/>
        <end position="75"/>
    </location>
</feature>
<sequence>MGVPRRFRWVTFLVSREALRHSRIWGTVVRLPVSVVYGEYQKAKAGKRRPSYTPPPRLARAALSANGSSSTSSTSVEAGPERDPLVDAHRRLIGEVFLLCGQMQDVVARRDLLVQQVRSSARWELMKEWLEKRVEHWNPEEEYRRHLFLSRGLNHQSGSFFQAATPRSVVGSQFSDGPSF</sequence>
<evidence type="ECO:0000313" key="2">
    <source>
        <dbReference type="EMBL" id="KAH0853020.1"/>
    </source>
</evidence>
<gene>
    <name evidence="2" type="ORF">HID58_093526</name>
</gene>
<keyword evidence="3" id="KW-1185">Reference proteome</keyword>
<evidence type="ECO:0000313" key="3">
    <source>
        <dbReference type="Proteomes" id="UP000824890"/>
    </source>
</evidence>
<organism evidence="2 3">
    <name type="scientific">Brassica napus</name>
    <name type="common">Rape</name>
    <dbReference type="NCBI Taxonomy" id="3708"/>
    <lineage>
        <taxon>Eukaryota</taxon>
        <taxon>Viridiplantae</taxon>
        <taxon>Streptophyta</taxon>
        <taxon>Embryophyta</taxon>
        <taxon>Tracheophyta</taxon>
        <taxon>Spermatophyta</taxon>
        <taxon>Magnoliopsida</taxon>
        <taxon>eudicotyledons</taxon>
        <taxon>Gunneridae</taxon>
        <taxon>Pentapetalae</taxon>
        <taxon>rosids</taxon>
        <taxon>malvids</taxon>
        <taxon>Brassicales</taxon>
        <taxon>Brassicaceae</taxon>
        <taxon>Brassiceae</taxon>
        <taxon>Brassica</taxon>
    </lineage>
</organism>
<proteinExistence type="predicted"/>
<protein>
    <submittedName>
        <fullName evidence="2">Uncharacterized protein</fullName>
    </submittedName>
</protein>
<accession>A0ABQ7XDE0</accession>
<dbReference type="Proteomes" id="UP000824890">
    <property type="component" value="Unassembled WGS sequence"/>
</dbReference>